<reference evidence="3" key="1">
    <citation type="submission" date="2017-09" db="EMBL/GenBank/DDBJ databases">
        <title>Depth-based differentiation of microbial function through sediment-hosted aquifers and enrichment of novel symbionts in the deep terrestrial subsurface.</title>
        <authorList>
            <person name="Probst A.J."/>
            <person name="Ladd B."/>
            <person name="Jarett J.K."/>
            <person name="Geller-Mcgrath D.E."/>
            <person name="Sieber C.M.K."/>
            <person name="Emerson J.B."/>
            <person name="Anantharaman K."/>
            <person name="Thomas B.C."/>
            <person name="Malmstrom R."/>
            <person name="Stieglmeier M."/>
            <person name="Klingl A."/>
            <person name="Woyke T."/>
            <person name="Ryan C.M."/>
            <person name="Banfield J.F."/>
        </authorList>
    </citation>
    <scope>NUCLEOTIDE SEQUENCE [LARGE SCALE GENOMIC DNA]</scope>
</reference>
<feature type="transmembrane region" description="Helical" evidence="1">
    <location>
        <begin position="185"/>
        <end position="204"/>
    </location>
</feature>
<dbReference type="AlphaFoldDB" id="A0A2H0U853"/>
<accession>A0A2H0U853</accession>
<evidence type="ECO:0000313" key="2">
    <source>
        <dbReference type="EMBL" id="PIR82583.1"/>
    </source>
</evidence>
<comment type="caution">
    <text evidence="2">The sequence shown here is derived from an EMBL/GenBank/DDBJ whole genome shotgun (WGS) entry which is preliminary data.</text>
</comment>
<gene>
    <name evidence="2" type="ORF">COU20_01670</name>
</gene>
<evidence type="ECO:0000313" key="3">
    <source>
        <dbReference type="Proteomes" id="UP000231379"/>
    </source>
</evidence>
<dbReference type="Proteomes" id="UP000231379">
    <property type="component" value="Unassembled WGS sequence"/>
</dbReference>
<keyword evidence="1" id="KW-1133">Transmembrane helix</keyword>
<proteinExistence type="predicted"/>
<organism evidence="2 3">
    <name type="scientific">Candidatus Kaiserbacteria bacterium CG10_big_fil_rev_8_21_14_0_10_59_10</name>
    <dbReference type="NCBI Taxonomy" id="1974612"/>
    <lineage>
        <taxon>Bacteria</taxon>
        <taxon>Candidatus Kaiseribacteriota</taxon>
    </lineage>
</organism>
<evidence type="ECO:0000256" key="1">
    <source>
        <dbReference type="SAM" id="Phobius"/>
    </source>
</evidence>
<protein>
    <recommendedName>
        <fullName evidence="4">HYR domain-containing protein</fullName>
    </recommendedName>
</protein>
<evidence type="ECO:0008006" key="4">
    <source>
        <dbReference type="Google" id="ProtNLM"/>
    </source>
</evidence>
<keyword evidence="1" id="KW-0472">Membrane</keyword>
<name>A0A2H0U853_9BACT</name>
<sequence length="276" mass="28453">MKVKEPPSAPICTLSAHPTHVGNNGSSTLTWTTANATSVSLDHGIGSVALSGSHTVTNITSARTYTLTVHGPGGTVNCHTTITVAAAPPACTLAAQPASLPPGGSSTLTWSSSNAISAFLSGVGQVGLHGSRNVQPHTATTYVLTVYDSHGRSAQCQATVHTQFVPPHVTLTQIPYTGIDGGMGGAAYTLTLTSILAASLYLLLHFARSYGMSIAELPRVIYASSSAFARLRRKSGGVVHAANTKQTCAPPQGITDRLVFVRSESGAAPRIILERG</sequence>
<dbReference type="EMBL" id="PFBM01000011">
    <property type="protein sequence ID" value="PIR82583.1"/>
    <property type="molecule type" value="Genomic_DNA"/>
</dbReference>
<keyword evidence="1" id="KW-0812">Transmembrane</keyword>